<evidence type="ECO:0000313" key="2">
    <source>
        <dbReference type="EMBL" id="QIY91771.1"/>
    </source>
</evidence>
<feature type="domain" description="Rhamnogalacturonase A/B/Epimerase-like pectate lyase" evidence="1">
    <location>
        <begin position="58"/>
        <end position="117"/>
    </location>
</feature>
<dbReference type="SUPFAM" id="SSF51126">
    <property type="entry name" value="Pectin lyase-like"/>
    <property type="match status" value="1"/>
</dbReference>
<sequence length="714" mass="79867">MTDLLIIDEYTGEQCKYVETSVWYDNTTPMSDALCDHVVYIQHEHKYYKRVLNDYLTVKMFGAIGDGLTDDSEAIQKAVDFCETTSQKTLFFPPGDYLINTPIQSSRGGVKFLGAGTLLREESWFLNPPSFPTFPKPPFSGCSLIVPKNSSAIVFKDSVVDPVNIESIQFLAKEGRTVGKTHAIDFKSEFWGPTWPFVIKDCHFRGFNRAISFKSLNAYDVAWVQITGSAFSQNDECVYFDFANDKQRNLSWGFLFENNKCHDNSRVIYGFFAKELVKIVNNNFEGSIPYIKDQINGNLSPDHYSIDIEIDNAVVQFFGNHFESMQNHAVYISSLRKDIDGNYMPSSGTTALSNRNKVEIFGNNMDGMTVDEQIRFNLTGVQVINKDDVPLSVHACEIVENLATSANIFLNPEAKINGTIIKFSDTEGTSYLFNNTLDNYDCKKIPPTPKSLLIDGEQYESRGNKSTTDNHFWGGRTLAFNSIPTYLGVSFKVKNRLDVFTTSVFFNIFHFNGTSASNPYTKYVPGALFQKGGDSVIVAITPNDDYYPDGSSQNVFSAGLSIDNLEHRNILVATDITYFTFSSENPAVLPYYVKSDLVEKVGTFSVGQQFVDTSNKINVVTESGTIESDGSLSTVTVSGTAGNNFIIANHPQKLTTGQYIKIPDPQNPQTYDNYKITGYESNAPETRFYVYPVLAKTYTDSSVSFKEPTITIIN</sequence>
<evidence type="ECO:0000313" key="3">
    <source>
        <dbReference type="Proteomes" id="UP000501570"/>
    </source>
</evidence>
<accession>A0ABX6KT39</accession>
<dbReference type="InterPro" id="IPR024535">
    <property type="entry name" value="RHGA/B-epi-like_pectate_lyase"/>
</dbReference>
<gene>
    <name evidence="2" type="ORF">FOB44_14385</name>
</gene>
<reference evidence="2 3" key="1">
    <citation type="submission" date="2019-09" db="EMBL/GenBank/DDBJ databases">
        <title>FDA dAtabase for Regulatory Grade micrObial Sequences (FDA-ARGOS): Supporting development and validation of Infectious Disease Dx tests.</title>
        <authorList>
            <person name="Sciortino C."/>
            <person name="Tallon L."/>
            <person name="Sadzewicz L."/>
            <person name="Vavikolanu K."/>
            <person name="Mehta A."/>
            <person name="Aluvathingal J."/>
            <person name="Nadendla S."/>
            <person name="Nandy P."/>
            <person name="Geyer C."/>
            <person name="Yan Y."/>
            <person name="Sichtig H."/>
        </authorList>
    </citation>
    <scope>NUCLEOTIDE SEQUENCE [LARGE SCALE GENOMIC DNA]</scope>
    <source>
        <strain evidence="2 3">FDAARGOS_636</strain>
    </source>
</reference>
<dbReference type="InterPro" id="IPR011050">
    <property type="entry name" value="Pectin_lyase_fold/virulence"/>
</dbReference>
<dbReference type="Gene3D" id="2.160.20.10">
    <property type="entry name" value="Single-stranded right-handed beta-helix, Pectin lyase-like"/>
    <property type="match status" value="1"/>
</dbReference>
<dbReference type="Pfam" id="PF12708">
    <property type="entry name" value="Pect-lyase_RHGA_epim"/>
    <property type="match status" value="1"/>
</dbReference>
<evidence type="ECO:0000259" key="1">
    <source>
        <dbReference type="Pfam" id="PF12708"/>
    </source>
</evidence>
<keyword evidence="3" id="KW-1185">Reference proteome</keyword>
<dbReference type="Proteomes" id="UP000501570">
    <property type="component" value="Chromosome"/>
</dbReference>
<organism evidence="2 3">
    <name type="scientific">Chryseobacterium gallinarum</name>
    <dbReference type="NCBI Taxonomy" id="1324352"/>
    <lineage>
        <taxon>Bacteria</taxon>
        <taxon>Pseudomonadati</taxon>
        <taxon>Bacteroidota</taxon>
        <taxon>Flavobacteriia</taxon>
        <taxon>Flavobacteriales</taxon>
        <taxon>Weeksellaceae</taxon>
        <taxon>Chryseobacterium group</taxon>
        <taxon>Chryseobacterium</taxon>
    </lineage>
</organism>
<dbReference type="InterPro" id="IPR012334">
    <property type="entry name" value="Pectin_lyas_fold"/>
</dbReference>
<dbReference type="EMBL" id="CP050995">
    <property type="protein sequence ID" value="QIY91771.1"/>
    <property type="molecule type" value="Genomic_DNA"/>
</dbReference>
<name>A0ABX6KT39_CHRGL</name>
<dbReference type="RefSeq" id="WP_168238939.1">
    <property type="nucleotide sequence ID" value="NZ_CP050995.1"/>
</dbReference>
<proteinExistence type="predicted"/>
<protein>
    <recommendedName>
        <fullName evidence="1">Rhamnogalacturonase A/B/Epimerase-like pectate lyase domain-containing protein</fullName>
    </recommendedName>
</protein>